<dbReference type="EMBL" id="JBBNAF010000008">
    <property type="protein sequence ID" value="KAK9121406.1"/>
    <property type="molecule type" value="Genomic_DNA"/>
</dbReference>
<dbReference type="InterPro" id="IPR027417">
    <property type="entry name" value="P-loop_NTPase"/>
</dbReference>
<proteinExistence type="predicted"/>
<sequence length="281" mass="31783">MTESAWRCLRLCDPRPGHPHSDVALAYIDGRRQMVCSLLGGHGGSQLVREEPSSSRRSPACREGVQLVTEEHSLWRRSPALQSKMGVWLWASMAFGNHWRREKPRVFKKYTLTLDSALSARPSALSILTVASSIVQSHLPPNEMTSCGVVCCSVDFDFRGDGAQAQARAKIRIQSERDSETNNHGQKLRDGANINRSLLALANCINAPGETKQKKWEFSNKVMIATCLSFRQSRSPYEDWLNWFTRFCYKDQLSWAILTEFDNESLLSAGSNRDYYGLDYN</sequence>
<organism evidence="1 2">
    <name type="scientific">Stephania yunnanensis</name>
    <dbReference type="NCBI Taxonomy" id="152371"/>
    <lineage>
        <taxon>Eukaryota</taxon>
        <taxon>Viridiplantae</taxon>
        <taxon>Streptophyta</taxon>
        <taxon>Embryophyta</taxon>
        <taxon>Tracheophyta</taxon>
        <taxon>Spermatophyta</taxon>
        <taxon>Magnoliopsida</taxon>
        <taxon>Ranunculales</taxon>
        <taxon>Menispermaceae</taxon>
        <taxon>Menispermoideae</taxon>
        <taxon>Cissampelideae</taxon>
        <taxon>Stephania</taxon>
    </lineage>
</organism>
<name>A0AAP0NZ02_9MAGN</name>
<keyword evidence="2" id="KW-1185">Reference proteome</keyword>
<protein>
    <recommendedName>
        <fullName evidence="3">Kinesin motor domain-containing protein</fullName>
    </recommendedName>
</protein>
<evidence type="ECO:0008006" key="3">
    <source>
        <dbReference type="Google" id="ProtNLM"/>
    </source>
</evidence>
<reference evidence="1 2" key="1">
    <citation type="submission" date="2024-01" db="EMBL/GenBank/DDBJ databases">
        <title>Genome assemblies of Stephania.</title>
        <authorList>
            <person name="Yang L."/>
        </authorList>
    </citation>
    <scope>NUCLEOTIDE SEQUENCE [LARGE SCALE GENOMIC DNA]</scope>
    <source>
        <strain evidence="1">YNDBR</strain>
        <tissue evidence="1">Leaf</tissue>
    </source>
</reference>
<comment type="caution">
    <text evidence="1">The sequence shown here is derived from an EMBL/GenBank/DDBJ whole genome shotgun (WGS) entry which is preliminary data.</text>
</comment>
<dbReference type="Proteomes" id="UP001420932">
    <property type="component" value="Unassembled WGS sequence"/>
</dbReference>
<dbReference type="InterPro" id="IPR036961">
    <property type="entry name" value="Kinesin_motor_dom_sf"/>
</dbReference>
<evidence type="ECO:0000313" key="2">
    <source>
        <dbReference type="Proteomes" id="UP001420932"/>
    </source>
</evidence>
<dbReference type="SUPFAM" id="SSF52540">
    <property type="entry name" value="P-loop containing nucleoside triphosphate hydrolases"/>
    <property type="match status" value="1"/>
</dbReference>
<dbReference type="AlphaFoldDB" id="A0AAP0NZ02"/>
<dbReference type="Gene3D" id="3.40.850.10">
    <property type="entry name" value="Kinesin motor domain"/>
    <property type="match status" value="1"/>
</dbReference>
<evidence type="ECO:0000313" key="1">
    <source>
        <dbReference type="EMBL" id="KAK9121406.1"/>
    </source>
</evidence>
<gene>
    <name evidence="1" type="ORF">Syun_019023</name>
</gene>
<accession>A0AAP0NZ02</accession>